<feature type="compositionally biased region" description="Acidic residues" evidence="1">
    <location>
        <begin position="837"/>
        <end position="860"/>
    </location>
</feature>
<comment type="caution">
    <text evidence="2">The sequence shown here is derived from an EMBL/GenBank/DDBJ whole genome shotgun (WGS) entry which is preliminary data.</text>
</comment>
<evidence type="ECO:0000256" key="1">
    <source>
        <dbReference type="SAM" id="MobiDB-lite"/>
    </source>
</evidence>
<keyword evidence="3" id="KW-1185">Reference proteome</keyword>
<feature type="region of interest" description="Disordered" evidence="1">
    <location>
        <begin position="1"/>
        <end position="181"/>
    </location>
</feature>
<sequence length="871" mass="95404">MQSQGAYMQHPQPPRSNTQAGAGAANQYTFPAPSPSAVNSIRYDERSFSSRIGSPDTFVGLPSHGRGGGWYNGLNGYLNPAMQDSRDSTRNSSSFSHYPSPSPSLPPTRHSTPALVDQRSQSPFPTGGDPYRGFTTPSSSFPNAAASTSQPPFSSSSTPRQFFKALPSISPPQPVLYGSGSYQSSVRDRVAPERVVLQPFHNPTSKTTAHLPLQPLTWEEPQICDNVDARSIRTSASSPLSPISTPADQGDESSSLGSSLARNLSSTVTQASDAALDALLEPLVPGFSKTPEAPHPSATDSNQPVSQALDSGAITPRSISPSPAQVGTSSRNPSWSVVEESSEQEPSAPKASMGAAEKELKKYTTDRKLVKAVAEFVKNYDEAVVTLATNLKVDPGRIRKLIGFHRRERTKKDPTPYQAGLFKKAQSVNEDREKGDRVKLKDMHRLLQNDKKMMAEIEKGLKSTEVQQWIAELKAIREERFIGERGSEKAIAREATSTMEHVKLEMENMSRSTGAFTFAFMCRSEFGSSVSPAYWGLGPIEDFLWVKFKMTGFDFVSSAQAFACLEAAGGGDDVKKGRSKKEKFNALRKIATTMISNGLHEILGSAVKNVKMEYKHYEVRLVKVHGVKLVNWPADIPFDSPSNIRNDDQAHTIYDLVRSGTIRWEKLSKSARAREVERIDRQIQEGKLQPPTRAERSDKGGTHKKRARDSDAVEAEDNSHDTPPPLSKRAKQSSQKPRVQKRKTAPTPAPKSREFVESDSEEENRDTTERATVTSTPNPTFAPSQPSHPSNQSLSSGTQNHFNTPSSSGHNDEDSSNPDKENEHTRLDALRAANPGLDDDELRELLEDPDADDDDGEMDELFGGNDGLDDL</sequence>
<feature type="compositionally biased region" description="Low complexity" evidence="1">
    <location>
        <begin position="90"/>
        <end position="99"/>
    </location>
</feature>
<accession>A0ABR2Z8N0</accession>
<feature type="compositionally biased region" description="Low complexity" evidence="1">
    <location>
        <begin position="144"/>
        <end position="163"/>
    </location>
</feature>
<feature type="region of interest" description="Disordered" evidence="1">
    <location>
        <begin position="668"/>
        <end position="871"/>
    </location>
</feature>
<dbReference type="EMBL" id="JBBXMP010000386">
    <property type="protein sequence ID" value="KAL0058011.1"/>
    <property type="molecule type" value="Genomic_DNA"/>
</dbReference>
<evidence type="ECO:0000313" key="2">
    <source>
        <dbReference type="EMBL" id="KAL0058011.1"/>
    </source>
</evidence>
<feature type="compositionally biased region" description="Polar residues" evidence="1">
    <location>
        <begin position="298"/>
        <end position="309"/>
    </location>
</feature>
<reference evidence="2 3" key="1">
    <citation type="submission" date="2024-05" db="EMBL/GenBank/DDBJ databases">
        <title>A draft genome resource for the thread blight pathogen Marasmius tenuissimus strain MS-2.</title>
        <authorList>
            <person name="Yulfo-Soto G.E."/>
            <person name="Baruah I.K."/>
            <person name="Amoako-Attah I."/>
            <person name="Bukari Y."/>
            <person name="Meinhardt L.W."/>
            <person name="Bailey B.A."/>
            <person name="Cohen S.P."/>
        </authorList>
    </citation>
    <scope>NUCLEOTIDE SEQUENCE [LARGE SCALE GENOMIC DNA]</scope>
    <source>
        <strain evidence="2 3">MS-2</strain>
    </source>
</reference>
<organism evidence="2 3">
    <name type="scientific">Marasmius tenuissimus</name>
    <dbReference type="NCBI Taxonomy" id="585030"/>
    <lineage>
        <taxon>Eukaryota</taxon>
        <taxon>Fungi</taxon>
        <taxon>Dikarya</taxon>
        <taxon>Basidiomycota</taxon>
        <taxon>Agaricomycotina</taxon>
        <taxon>Agaricomycetes</taxon>
        <taxon>Agaricomycetidae</taxon>
        <taxon>Agaricales</taxon>
        <taxon>Marasmiineae</taxon>
        <taxon>Marasmiaceae</taxon>
        <taxon>Marasmius</taxon>
    </lineage>
</organism>
<gene>
    <name evidence="2" type="ORF">AAF712_015330</name>
</gene>
<proteinExistence type="predicted"/>
<feature type="region of interest" description="Disordered" evidence="1">
    <location>
        <begin position="285"/>
        <end position="355"/>
    </location>
</feature>
<feature type="compositionally biased region" description="Polar residues" evidence="1">
    <location>
        <begin position="770"/>
        <end position="809"/>
    </location>
</feature>
<feature type="compositionally biased region" description="Polar residues" evidence="1">
    <location>
        <begin position="317"/>
        <end position="332"/>
    </location>
</feature>
<feature type="compositionally biased region" description="Low complexity" evidence="1">
    <location>
        <begin position="333"/>
        <end position="352"/>
    </location>
</feature>
<protein>
    <submittedName>
        <fullName evidence="2">Uncharacterized protein</fullName>
    </submittedName>
</protein>
<feature type="region of interest" description="Disordered" evidence="1">
    <location>
        <begin position="235"/>
        <end position="258"/>
    </location>
</feature>
<evidence type="ECO:0000313" key="3">
    <source>
        <dbReference type="Proteomes" id="UP001437256"/>
    </source>
</evidence>
<dbReference type="Proteomes" id="UP001437256">
    <property type="component" value="Unassembled WGS sequence"/>
</dbReference>
<feature type="compositionally biased region" description="Basic and acidic residues" evidence="1">
    <location>
        <begin position="668"/>
        <end position="684"/>
    </location>
</feature>
<name>A0ABR2Z8N0_9AGAR</name>
<feature type="compositionally biased region" description="Basic and acidic residues" evidence="1">
    <location>
        <begin position="810"/>
        <end position="829"/>
    </location>
</feature>